<comment type="subcellular location">
    <subcellularLocation>
        <location evidence="1">Cell membrane</location>
        <topology evidence="1">Multi-pass membrane protein</topology>
    </subcellularLocation>
</comment>
<dbReference type="PROSITE" id="PS50929">
    <property type="entry name" value="ABC_TM1F"/>
    <property type="match status" value="1"/>
</dbReference>
<keyword evidence="3 9" id="KW-0812">Transmembrane</keyword>
<dbReference type="EMBL" id="PKUQ01000001">
    <property type="protein sequence ID" value="PLW79165.1"/>
    <property type="molecule type" value="Genomic_DNA"/>
</dbReference>
<dbReference type="FunFam" id="1.20.1560.10:FF:000070">
    <property type="entry name" value="Multidrug ABC transporter ATP-binding protein"/>
    <property type="match status" value="1"/>
</dbReference>
<dbReference type="InterPro" id="IPR036640">
    <property type="entry name" value="ABC1_TM_sf"/>
</dbReference>
<feature type="domain" description="ABC transmembrane type-1" evidence="11">
    <location>
        <begin position="41"/>
        <end position="320"/>
    </location>
</feature>
<dbReference type="Gene3D" id="3.40.50.300">
    <property type="entry name" value="P-loop containing nucleotide triphosphate hydrolases"/>
    <property type="match status" value="1"/>
</dbReference>
<name>A0A2N5XXJ0_9HYPH</name>
<dbReference type="InterPro" id="IPR003593">
    <property type="entry name" value="AAA+_ATPase"/>
</dbReference>
<dbReference type="Gene3D" id="1.20.1560.10">
    <property type="entry name" value="ABC transporter type 1, transmembrane domain"/>
    <property type="match status" value="1"/>
</dbReference>
<feature type="transmembrane region" description="Helical" evidence="9">
    <location>
        <begin position="38"/>
        <end position="60"/>
    </location>
</feature>
<comment type="similarity">
    <text evidence="2">Belongs to the ABC transporter superfamily.</text>
</comment>
<evidence type="ECO:0000259" key="10">
    <source>
        <dbReference type="PROSITE" id="PS50893"/>
    </source>
</evidence>
<dbReference type="SUPFAM" id="SSF90123">
    <property type="entry name" value="ABC transporter transmembrane region"/>
    <property type="match status" value="1"/>
</dbReference>
<keyword evidence="5 12" id="KW-0067">ATP-binding</keyword>
<feature type="transmembrane region" description="Helical" evidence="9">
    <location>
        <begin position="264"/>
        <end position="282"/>
    </location>
</feature>
<gene>
    <name evidence="12" type="ORF">C0081_02770</name>
</gene>
<dbReference type="OrthoDB" id="9804259at2"/>
<dbReference type="GO" id="GO:0005886">
    <property type="term" value="C:plasma membrane"/>
    <property type="evidence" value="ECO:0007669"/>
    <property type="project" value="UniProtKB-SubCell"/>
</dbReference>
<dbReference type="InterPro" id="IPR017871">
    <property type="entry name" value="ABC_transporter-like_CS"/>
</dbReference>
<evidence type="ECO:0000313" key="12">
    <source>
        <dbReference type="EMBL" id="PLW79165.1"/>
    </source>
</evidence>
<feature type="transmembrane region" description="Helical" evidence="9">
    <location>
        <begin position="159"/>
        <end position="178"/>
    </location>
</feature>
<comment type="caution">
    <text evidence="12">The sequence shown here is derived from an EMBL/GenBank/DDBJ whole genome shotgun (WGS) entry which is preliminary data.</text>
</comment>
<dbReference type="InterPro" id="IPR027417">
    <property type="entry name" value="P-loop_NTPase"/>
</dbReference>
<reference evidence="12 13" key="1">
    <citation type="submission" date="2018-01" db="EMBL/GenBank/DDBJ databases">
        <title>The draft genome sequence of Cohaesibacter sp. H1304.</title>
        <authorList>
            <person name="Wang N.-N."/>
            <person name="Du Z.-J."/>
        </authorList>
    </citation>
    <scope>NUCLEOTIDE SEQUENCE [LARGE SCALE GENOMIC DNA]</scope>
    <source>
        <strain evidence="12 13">H1304</strain>
    </source>
</reference>
<dbReference type="InterPro" id="IPR039421">
    <property type="entry name" value="Type_1_exporter"/>
</dbReference>
<dbReference type="PROSITE" id="PS50893">
    <property type="entry name" value="ABC_TRANSPORTER_2"/>
    <property type="match status" value="1"/>
</dbReference>
<dbReference type="Proteomes" id="UP000234881">
    <property type="component" value="Unassembled WGS sequence"/>
</dbReference>
<keyword evidence="13" id="KW-1185">Reference proteome</keyword>
<dbReference type="InterPro" id="IPR003439">
    <property type="entry name" value="ABC_transporter-like_ATP-bd"/>
</dbReference>
<keyword evidence="7 9" id="KW-0472">Membrane</keyword>
<evidence type="ECO:0000256" key="2">
    <source>
        <dbReference type="ARBA" id="ARBA00005417"/>
    </source>
</evidence>
<dbReference type="SUPFAM" id="SSF52540">
    <property type="entry name" value="P-loop containing nucleoside triphosphate hydrolases"/>
    <property type="match status" value="1"/>
</dbReference>
<dbReference type="PANTHER" id="PTHR43394:SF1">
    <property type="entry name" value="ATP-BINDING CASSETTE SUB-FAMILY B MEMBER 10, MITOCHONDRIAL"/>
    <property type="match status" value="1"/>
</dbReference>
<feature type="transmembrane region" description="Helical" evidence="9">
    <location>
        <begin position="184"/>
        <end position="203"/>
    </location>
</feature>
<accession>A0A2N5XXJ0</accession>
<organism evidence="12 13">
    <name type="scientific">Cohaesibacter celericrescens</name>
    <dbReference type="NCBI Taxonomy" id="2067669"/>
    <lineage>
        <taxon>Bacteria</taxon>
        <taxon>Pseudomonadati</taxon>
        <taxon>Pseudomonadota</taxon>
        <taxon>Alphaproteobacteria</taxon>
        <taxon>Hyphomicrobiales</taxon>
        <taxon>Cohaesibacteraceae</taxon>
    </lineage>
</organism>
<dbReference type="SMART" id="SM00382">
    <property type="entry name" value="AAA"/>
    <property type="match status" value="1"/>
</dbReference>
<keyword evidence="4" id="KW-0547">Nucleotide-binding</keyword>
<proteinExistence type="inferred from homology"/>
<comment type="function">
    <text evidence="8">Part of an ABC transporter complex. Transmembrane domains (TMD) form a pore in the inner membrane and the ATP-binding domain (NBD) is responsible for energy generation.</text>
</comment>
<evidence type="ECO:0000256" key="5">
    <source>
        <dbReference type="ARBA" id="ARBA00022840"/>
    </source>
</evidence>
<evidence type="ECO:0000259" key="11">
    <source>
        <dbReference type="PROSITE" id="PS50929"/>
    </source>
</evidence>
<dbReference type="AlphaFoldDB" id="A0A2N5XXJ0"/>
<dbReference type="PROSITE" id="PS00211">
    <property type="entry name" value="ABC_TRANSPORTER_1"/>
    <property type="match status" value="1"/>
</dbReference>
<sequence length="607" mass="67312">MFSRFEKLVDPFTLDNLEQPPQGFWAFCWHYTRPVAPFLCIVSIMSAAVAVIEVMMYGFVGDLVNWFATSDRATFFDDHTDDLIWMGILVLVIMPVLEFAWQFLFHQTIIGNYPMSIRWRVHRYLLRQSMTFYQDEFAGRVAQKLMQTALAVREVITRLADVLVFISVYFISALVLIGQTHWQMAMPLALWIVGYIGVMVFFVPRLRDISKTQANARSDMMGKVVDAYSNISVVKLFSHASREDNYAKASMMGFMKAVYRQMRLVTLLEIALKTINQLLLVATVAVSIYYWHLGLATGGDIAIATGLVLRLRGMSQWILWEVSGVFENVGTVQDGISTISQPQVVLDKPDAVPLVVSSGKIEFDKVSFDYGKDEPVVDALDLTINPGEKIGLVGRSGAGKSTLINLLLRFYDLNSGAIKVDGQRVSDVQQDSLRAQIGVVTQDTALLHRTVLENIVYGREGASLEEAKEAARKAQALDFIEGLTDSNGNSGMDAQVGERGVKLSGGQRQRIAIARVLLKNAPILVMDEATSALDSEVEAAIQDSLNVLMEGKTVLAIAHRLSTIASMDRLIVMDAGRIVEMGSHEELLTNGGLYASLWQRQSGGFIA</sequence>
<evidence type="ECO:0000256" key="6">
    <source>
        <dbReference type="ARBA" id="ARBA00022989"/>
    </source>
</evidence>
<feature type="transmembrane region" description="Helical" evidence="9">
    <location>
        <begin position="83"/>
        <end position="105"/>
    </location>
</feature>
<evidence type="ECO:0000256" key="1">
    <source>
        <dbReference type="ARBA" id="ARBA00004651"/>
    </source>
</evidence>
<evidence type="ECO:0000256" key="8">
    <source>
        <dbReference type="ARBA" id="ARBA00024725"/>
    </source>
</evidence>
<dbReference type="PANTHER" id="PTHR43394">
    <property type="entry name" value="ATP-DEPENDENT PERMEASE MDL1, MITOCHONDRIAL"/>
    <property type="match status" value="1"/>
</dbReference>
<dbReference type="FunFam" id="3.40.50.300:FF:000218">
    <property type="entry name" value="Multidrug ABC transporter ATP-binding protein"/>
    <property type="match status" value="1"/>
</dbReference>
<dbReference type="GO" id="GO:0015421">
    <property type="term" value="F:ABC-type oligopeptide transporter activity"/>
    <property type="evidence" value="ECO:0007669"/>
    <property type="project" value="TreeGrafter"/>
</dbReference>
<dbReference type="Pfam" id="PF00664">
    <property type="entry name" value="ABC_membrane"/>
    <property type="match status" value="1"/>
</dbReference>
<evidence type="ECO:0000256" key="3">
    <source>
        <dbReference type="ARBA" id="ARBA00022692"/>
    </source>
</evidence>
<dbReference type="RefSeq" id="WP_101532247.1">
    <property type="nucleotide sequence ID" value="NZ_PKUQ01000001.1"/>
</dbReference>
<dbReference type="InterPro" id="IPR011527">
    <property type="entry name" value="ABC1_TM_dom"/>
</dbReference>
<evidence type="ECO:0000256" key="9">
    <source>
        <dbReference type="SAM" id="Phobius"/>
    </source>
</evidence>
<dbReference type="GO" id="GO:0016887">
    <property type="term" value="F:ATP hydrolysis activity"/>
    <property type="evidence" value="ECO:0007669"/>
    <property type="project" value="InterPro"/>
</dbReference>
<protein>
    <submittedName>
        <fullName evidence="12">Multidrug ABC transporter ATP-binding protein</fullName>
    </submittedName>
</protein>
<evidence type="ECO:0000256" key="7">
    <source>
        <dbReference type="ARBA" id="ARBA00023136"/>
    </source>
</evidence>
<evidence type="ECO:0000313" key="13">
    <source>
        <dbReference type="Proteomes" id="UP000234881"/>
    </source>
</evidence>
<dbReference type="Pfam" id="PF00005">
    <property type="entry name" value="ABC_tran"/>
    <property type="match status" value="1"/>
</dbReference>
<feature type="domain" description="ABC transporter" evidence="10">
    <location>
        <begin position="361"/>
        <end position="600"/>
    </location>
</feature>
<evidence type="ECO:0000256" key="4">
    <source>
        <dbReference type="ARBA" id="ARBA00022741"/>
    </source>
</evidence>
<keyword evidence="6 9" id="KW-1133">Transmembrane helix</keyword>
<dbReference type="GO" id="GO:0005524">
    <property type="term" value="F:ATP binding"/>
    <property type="evidence" value="ECO:0007669"/>
    <property type="project" value="UniProtKB-KW"/>
</dbReference>